<sequence>MSEDETKSVVAKAFQDAADDYERVGPEFFDRFGRELVARAGLRPGMRVLDLGSGTGAALLPAAAEVGAAGRALGVDLAPGMVARLDRALTAAGLRHAEARVGDAEDPPADEAGWDRILAAHMLFFLPNLTDALARYQRLLRPDGVFACSTWGAEFPEWKPVYEALYGQIPAGTMPRLLPQREAFASDDALRTALETAGFGKVEHETVAYEVEYRDPAQWLEWNRSHGARAFWDAIPAEKLAASRDAAKAALEPLRRPDGVLPMPIAVRYTIAHRA</sequence>
<dbReference type="InterPro" id="IPR029063">
    <property type="entry name" value="SAM-dependent_MTases_sf"/>
</dbReference>
<dbReference type="Proteomes" id="UP000662857">
    <property type="component" value="Chromosome"/>
</dbReference>
<keyword evidence="2" id="KW-0489">Methyltransferase</keyword>
<dbReference type="KEGG" id="nhy:JQS43_10105"/>
<evidence type="ECO:0000313" key="2">
    <source>
        <dbReference type="EMBL" id="QSB16588.1"/>
    </source>
</evidence>
<dbReference type="GO" id="GO:0008168">
    <property type="term" value="F:methyltransferase activity"/>
    <property type="evidence" value="ECO:0007669"/>
    <property type="project" value="UniProtKB-KW"/>
</dbReference>
<accession>A0A895YRE4</accession>
<dbReference type="Gene3D" id="3.40.50.150">
    <property type="entry name" value="Vaccinia Virus protein VP39"/>
    <property type="match status" value="1"/>
</dbReference>
<gene>
    <name evidence="2" type="ORF">JQS43_10105</name>
</gene>
<dbReference type="PANTHER" id="PTHR43667:SF2">
    <property type="entry name" value="FATTY ACID C-METHYL TRANSFERASE"/>
    <property type="match status" value="1"/>
</dbReference>
<proteinExistence type="predicted"/>
<dbReference type="AlphaFoldDB" id="A0A895YRE4"/>
<protein>
    <submittedName>
        <fullName evidence="2">Methyltransferase domain-containing protein</fullName>
    </submittedName>
</protein>
<dbReference type="PANTHER" id="PTHR43667">
    <property type="entry name" value="CYCLOPROPANE-FATTY-ACYL-PHOSPHOLIPID SYNTHASE"/>
    <property type="match status" value="1"/>
</dbReference>
<dbReference type="InterPro" id="IPR041698">
    <property type="entry name" value="Methyltransf_25"/>
</dbReference>
<evidence type="ECO:0000313" key="3">
    <source>
        <dbReference type="Proteomes" id="UP000662857"/>
    </source>
</evidence>
<dbReference type="SUPFAM" id="SSF53335">
    <property type="entry name" value="S-adenosyl-L-methionine-dependent methyltransferases"/>
    <property type="match status" value="1"/>
</dbReference>
<reference evidence="2" key="1">
    <citation type="submission" date="2021-02" db="EMBL/GenBank/DDBJ databases">
        <title>Natrosporangium hydrolyticum gen. nov., sp. nov, a haloalkaliphilic actinobacterium from a soda solonchak soil.</title>
        <authorList>
            <person name="Sorokin D.Y."/>
            <person name="Khijniak T.V."/>
            <person name="Zakharycheva A.P."/>
            <person name="Boueva O.V."/>
            <person name="Ariskina E.V."/>
            <person name="Hahnke R.L."/>
            <person name="Bunk B."/>
            <person name="Sproer C."/>
            <person name="Schumann P."/>
            <person name="Evtushenko L.I."/>
            <person name="Kublanov I.V."/>
        </authorList>
    </citation>
    <scope>NUCLEOTIDE SEQUENCE</scope>
    <source>
        <strain evidence="2">DSM 106523</strain>
    </source>
</reference>
<name>A0A895YRE4_9ACTN</name>
<dbReference type="GO" id="GO:0032259">
    <property type="term" value="P:methylation"/>
    <property type="evidence" value="ECO:0007669"/>
    <property type="project" value="UniProtKB-KW"/>
</dbReference>
<dbReference type="InterPro" id="IPR050723">
    <property type="entry name" value="CFA/CMAS"/>
</dbReference>
<evidence type="ECO:0000259" key="1">
    <source>
        <dbReference type="Pfam" id="PF13649"/>
    </source>
</evidence>
<keyword evidence="2" id="KW-0808">Transferase</keyword>
<dbReference type="RefSeq" id="WP_239678815.1">
    <property type="nucleotide sequence ID" value="NZ_CP070499.1"/>
</dbReference>
<keyword evidence="3" id="KW-1185">Reference proteome</keyword>
<dbReference type="CDD" id="cd02440">
    <property type="entry name" value="AdoMet_MTases"/>
    <property type="match status" value="1"/>
</dbReference>
<feature type="domain" description="Methyltransferase" evidence="1">
    <location>
        <begin position="48"/>
        <end position="144"/>
    </location>
</feature>
<organism evidence="2 3">
    <name type="scientific">Natronosporangium hydrolyticum</name>
    <dbReference type="NCBI Taxonomy" id="2811111"/>
    <lineage>
        <taxon>Bacteria</taxon>
        <taxon>Bacillati</taxon>
        <taxon>Actinomycetota</taxon>
        <taxon>Actinomycetes</taxon>
        <taxon>Micromonosporales</taxon>
        <taxon>Micromonosporaceae</taxon>
        <taxon>Natronosporangium</taxon>
    </lineage>
</organism>
<dbReference type="EMBL" id="CP070499">
    <property type="protein sequence ID" value="QSB16588.1"/>
    <property type="molecule type" value="Genomic_DNA"/>
</dbReference>
<dbReference type="Pfam" id="PF13649">
    <property type="entry name" value="Methyltransf_25"/>
    <property type="match status" value="1"/>
</dbReference>